<feature type="chain" id="PRO_5024504545" description="Leishmanolysin-like peptidase" evidence="8">
    <location>
        <begin position="20"/>
        <end position="646"/>
    </location>
</feature>
<dbReference type="InterPro" id="IPR001577">
    <property type="entry name" value="Peptidase_M8"/>
</dbReference>
<dbReference type="GO" id="GO:0006508">
    <property type="term" value="P:proteolysis"/>
    <property type="evidence" value="ECO:0007669"/>
    <property type="project" value="UniProtKB-KW"/>
</dbReference>
<accession>A0A5K4FAZ3</accession>
<evidence type="ECO:0000256" key="7">
    <source>
        <dbReference type="ARBA" id="ARBA00039717"/>
    </source>
</evidence>
<evidence type="ECO:0000256" key="3">
    <source>
        <dbReference type="ARBA" id="ARBA00022723"/>
    </source>
</evidence>
<proteinExistence type="inferred from homology"/>
<comment type="similarity">
    <text evidence="1 8">Belongs to the peptidase M8 family.</text>
</comment>
<dbReference type="GO" id="GO:0004222">
    <property type="term" value="F:metalloendopeptidase activity"/>
    <property type="evidence" value="ECO:0007669"/>
    <property type="project" value="UniProtKB-UniRule"/>
</dbReference>
<dbReference type="Gene3D" id="3.90.132.10">
    <property type="entry name" value="Leishmanolysin , domain 2"/>
    <property type="match status" value="2"/>
</dbReference>
<dbReference type="Gene3D" id="2.10.55.10">
    <property type="entry name" value="Leishmanolysin domain 3"/>
    <property type="match status" value="2"/>
</dbReference>
<dbReference type="GO" id="GO:0005737">
    <property type="term" value="C:cytoplasm"/>
    <property type="evidence" value="ECO:0007669"/>
    <property type="project" value="TreeGrafter"/>
</dbReference>
<evidence type="ECO:0000256" key="6">
    <source>
        <dbReference type="ARBA" id="ARBA00023049"/>
    </source>
</evidence>
<dbReference type="SUPFAM" id="SSF55486">
    <property type="entry name" value="Metalloproteases ('zincins'), catalytic domain"/>
    <property type="match status" value="2"/>
</dbReference>
<evidence type="ECO:0000313" key="10">
    <source>
        <dbReference type="WBParaSite" id="Smp_336180.1"/>
    </source>
</evidence>
<name>A0A5K4FAZ3_SCHMA</name>
<protein>
    <recommendedName>
        <fullName evidence="7 8">Leishmanolysin-like peptidase</fullName>
        <ecNumber evidence="8">3.4.24.-</ecNumber>
    </recommendedName>
</protein>
<keyword evidence="8" id="KW-0732">Signal</keyword>
<dbReference type="InParanoid" id="A0A5K4FAZ3"/>
<dbReference type="Pfam" id="PF01457">
    <property type="entry name" value="Peptidase_M8"/>
    <property type="match status" value="2"/>
</dbReference>
<reference evidence="9" key="1">
    <citation type="journal article" date="2012" name="PLoS Negl. Trop. Dis.">
        <title>A systematically improved high quality genome and transcriptome of the human blood fluke Schistosoma mansoni.</title>
        <authorList>
            <person name="Protasio A.V."/>
            <person name="Tsai I.J."/>
            <person name="Babbage A."/>
            <person name="Nichol S."/>
            <person name="Hunt M."/>
            <person name="Aslett M.A."/>
            <person name="De Silva N."/>
            <person name="Velarde G.S."/>
            <person name="Anderson T.J."/>
            <person name="Clark R.C."/>
            <person name="Davidson C."/>
            <person name="Dillon G.P."/>
            <person name="Holroyd N.E."/>
            <person name="LoVerde P.T."/>
            <person name="Lloyd C."/>
            <person name="McQuillan J."/>
            <person name="Oliveira G."/>
            <person name="Otto T.D."/>
            <person name="Parker-Manuel S.J."/>
            <person name="Quail M.A."/>
            <person name="Wilson R.A."/>
            <person name="Zerlotini A."/>
            <person name="Dunne D.W."/>
            <person name="Berriman M."/>
        </authorList>
    </citation>
    <scope>NUCLEOTIDE SEQUENCE [LARGE SCALE GENOMIC DNA]</scope>
    <source>
        <strain evidence="9">Puerto Rican</strain>
    </source>
</reference>
<evidence type="ECO:0000256" key="4">
    <source>
        <dbReference type="ARBA" id="ARBA00022801"/>
    </source>
</evidence>
<keyword evidence="9" id="KW-1185">Reference proteome</keyword>
<evidence type="ECO:0000256" key="5">
    <source>
        <dbReference type="ARBA" id="ARBA00022833"/>
    </source>
</evidence>
<evidence type="ECO:0000313" key="9">
    <source>
        <dbReference type="Proteomes" id="UP000008854"/>
    </source>
</evidence>
<comment type="cofactor">
    <cofactor evidence="8">
        <name>Zn(2+)</name>
        <dbReference type="ChEBI" id="CHEBI:29105"/>
    </cofactor>
    <text evidence="8">Binds 1 zinc ion per subunit.</text>
</comment>
<dbReference type="PANTHER" id="PTHR10942">
    <property type="entry name" value="LEISHMANOLYSIN-LIKE PEPTIDASE"/>
    <property type="match status" value="1"/>
</dbReference>
<reference evidence="10" key="2">
    <citation type="submission" date="2019-11" db="UniProtKB">
        <authorList>
            <consortium name="WormBaseParasite"/>
        </authorList>
    </citation>
    <scope>IDENTIFICATION</scope>
    <source>
        <strain evidence="10">Puerto Rican</strain>
    </source>
</reference>
<evidence type="ECO:0000256" key="1">
    <source>
        <dbReference type="ARBA" id="ARBA00005860"/>
    </source>
</evidence>
<sequence>MKIYIFVFVCIVLLQWVIGEHDQSAVQESQVGQLVQPQTLQKRSFINKQLRIILLYDEDLKQSKMFSKIKGFHPSVYESKKFTSAKPPSVQNISLSWLSTKGTYEVQKTILSLPKMLKEAREHFDCQELQGIELDGTVFSQRIMGNDLMTRFQLESSRVSRITLAYFEDINMYEVDYSMADDFKWGKGLGCDFVLKSCYEYIKERKSRGQDIQPYCDIPSEQKCASYENGIGTCALYKHKNQLNEVNQYMDDSFTFTDTQKEKYGGYSFFDYCPVLVVHSYEKDESSLCDRKSDLEPDSTLDLFLDYRGPDSACFMDETIEYVSGSKIYTAKNTTMCHKFQCSKNYGVEVIFNGQLFECPVEGGIIHIRPHMKKGYLAINIQCPKCTSLCKNHDHNDLMTPYQLESSCVSRITLAYFEDINMYEVDYSMADDFKWGKGLGCDFVLKSCYEYIKERRSRGQDIHPYCDIPFEQKCDSYENGIGTCALFKHENQLNESNQYMDDSFAFTDTEKEKYGGYPFLDHCPVLLVLPHNEVKSSLCEKESGLEPDSTLDTFLDYRGPDSACFMGETFKYFNVSKTYTVEKKPSCHKFQCSINSGLEVIYHGHAFQCPVDGGIIHIRDQLKDGYFFIDIQCPMCTSLCKDNCPK</sequence>
<dbReference type="WBParaSite" id="Smp_336180.1">
    <property type="protein sequence ID" value="Smp_336180.1"/>
    <property type="gene ID" value="Smp_336180"/>
</dbReference>
<feature type="signal peptide" evidence="8">
    <location>
        <begin position="1"/>
        <end position="19"/>
    </location>
</feature>
<keyword evidence="6 8" id="KW-0482">Metalloprotease</keyword>
<keyword evidence="5 8" id="KW-0862">Zinc</keyword>
<dbReference type="GO" id="GO:0007155">
    <property type="term" value="P:cell adhesion"/>
    <property type="evidence" value="ECO:0007669"/>
    <property type="project" value="InterPro"/>
</dbReference>
<organism evidence="9 10">
    <name type="scientific">Schistosoma mansoni</name>
    <name type="common">Blood fluke</name>
    <dbReference type="NCBI Taxonomy" id="6183"/>
    <lineage>
        <taxon>Eukaryota</taxon>
        <taxon>Metazoa</taxon>
        <taxon>Spiralia</taxon>
        <taxon>Lophotrochozoa</taxon>
        <taxon>Platyhelminthes</taxon>
        <taxon>Trematoda</taxon>
        <taxon>Digenea</taxon>
        <taxon>Strigeidida</taxon>
        <taxon>Schistosomatoidea</taxon>
        <taxon>Schistosomatidae</taxon>
        <taxon>Schistosoma</taxon>
    </lineage>
</organism>
<evidence type="ECO:0000256" key="2">
    <source>
        <dbReference type="ARBA" id="ARBA00022670"/>
    </source>
</evidence>
<dbReference type="GO" id="GO:0046872">
    <property type="term" value="F:metal ion binding"/>
    <property type="evidence" value="ECO:0007669"/>
    <property type="project" value="UniProtKB-KW"/>
</dbReference>
<dbReference type="Proteomes" id="UP000008854">
    <property type="component" value="Unassembled WGS sequence"/>
</dbReference>
<keyword evidence="4 8" id="KW-0378">Hydrolase</keyword>
<dbReference type="EC" id="3.4.24.-" evidence="8"/>
<dbReference type="GO" id="GO:0016020">
    <property type="term" value="C:membrane"/>
    <property type="evidence" value="ECO:0007669"/>
    <property type="project" value="InterPro"/>
</dbReference>
<keyword evidence="2 8" id="KW-0645">Protease</keyword>
<keyword evidence="3 8" id="KW-0479">Metal-binding</keyword>
<dbReference type="PANTHER" id="PTHR10942:SF0">
    <property type="entry name" value="LEISHMANOLYSIN-LIKE PEPTIDASE"/>
    <property type="match status" value="1"/>
</dbReference>
<evidence type="ECO:0000256" key="8">
    <source>
        <dbReference type="RuleBase" id="RU366077"/>
    </source>
</evidence>
<dbReference type="AlphaFoldDB" id="A0A5K4FAZ3"/>